<name>A0A8J3EGH8_9RHOB</name>
<dbReference type="EMBL" id="BMJV01000002">
    <property type="protein sequence ID" value="GGG67740.1"/>
    <property type="molecule type" value="Genomic_DNA"/>
</dbReference>
<evidence type="ECO:0000313" key="1">
    <source>
        <dbReference type="EMBL" id="GGG67740.1"/>
    </source>
</evidence>
<keyword evidence="1" id="KW-0282">Flagellum</keyword>
<reference evidence="1" key="2">
    <citation type="submission" date="2020-09" db="EMBL/GenBank/DDBJ databases">
        <authorList>
            <person name="Sun Q."/>
            <person name="Zhou Y."/>
        </authorList>
    </citation>
    <scope>NUCLEOTIDE SEQUENCE</scope>
    <source>
        <strain evidence="1">CGMCC 1.15762</strain>
    </source>
</reference>
<organism evidence="1 2">
    <name type="scientific">Salipiger pallidus</name>
    <dbReference type="NCBI Taxonomy" id="1775170"/>
    <lineage>
        <taxon>Bacteria</taxon>
        <taxon>Pseudomonadati</taxon>
        <taxon>Pseudomonadota</taxon>
        <taxon>Alphaproteobacteria</taxon>
        <taxon>Rhodobacterales</taxon>
        <taxon>Roseobacteraceae</taxon>
        <taxon>Salipiger</taxon>
    </lineage>
</organism>
<dbReference type="RefSeq" id="WP_188789463.1">
    <property type="nucleotide sequence ID" value="NZ_BMJV01000002.1"/>
</dbReference>
<dbReference type="AlphaFoldDB" id="A0A8J3EGH8"/>
<dbReference type="InterPro" id="IPR010845">
    <property type="entry name" value="FlaF"/>
</dbReference>
<proteinExistence type="predicted"/>
<gene>
    <name evidence="1" type="primary">flaF</name>
    <name evidence="1" type="ORF">GCM10011415_13530</name>
</gene>
<keyword evidence="2" id="KW-1185">Reference proteome</keyword>
<keyword evidence="1" id="KW-0966">Cell projection</keyword>
<dbReference type="Pfam" id="PF07309">
    <property type="entry name" value="FlaF"/>
    <property type="match status" value="1"/>
</dbReference>
<dbReference type="Proteomes" id="UP000617145">
    <property type="component" value="Unassembled WGS sequence"/>
</dbReference>
<comment type="caution">
    <text evidence="1">The sequence shown here is derived from an EMBL/GenBank/DDBJ whole genome shotgun (WGS) entry which is preliminary data.</text>
</comment>
<sequence>MSINAYKRTIRESETPRQIEARVFARITGGMSVHLEAWNGAGDKAERVAILAQGLREVVSENRALWVRLQNDLSREGNQLPAALRANLISLSLWVDRTCGEVIGGGNGLKALIDVNQNIMGGLAGQSPAPAAVDLDGTQSHAQAV</sequence>
<evidence type="ECO:0000313" key="2">
    <source>
        <dbReference type="Proteomes" id="UP000617145"/>
    </source>
</evidence>
<protein>
    <submittedName>
        <fullName evidence="1">Flagellar biosynthesis regulatory protein FlaF</fullName>
    </submittedName>
</protein>
<dbReference type="GO" id="GO:0044781">
    <property type="term" value="P:bacterial-type flagellum organization"/>
    <property type="evidence" value="ECO:0007669"/>
    <property type="project" value="InterPro"/>
</dbReference>
<accession>A0A8J3EGH8</accession>
<reference evidence="1" key="1">
    <citation type="journal article" date="2014" name="Int. J. Syst. Evol. Microbiol.">
        <title>Complete genome sequence of Corynebacterium casei LMG S-19264T (=DSM 44701T), isolated from a smear-ripened cheese.</title>
        <authorList>
            <consortium name="US DOE Joint Genome Institute (JGI-PGF)"/>
            <person name="Walter F."/>
            <person name="Albersmeier A."/>
            <person name="Kalinowski J."/>
            <person name="Ruckert C."/>
        </authorList>
    </citation>
    <scope>NUCLEOTIDE SEQUENCE</scope>
    <source>
        <strain evidence="1">CGMCC 1.15762</strain>
    </source>
</reference>
<keyword evidence="1" id="KW-0969">Cilium</keyword>